<proteinExistence type="predicted"/>
<accession>A0A0K2TST2</accession>
<dbReference type="RefSeq" id="XP_040579696.1">
    <property type="nucleotide sequence ID" value="XM_040723762.2"/>
</dbReference>
<sequence length="140" mass="16293">MMIGRRQSSSLFMVLFLSLSTLVISQSSEEEKGESLFVQDGDSRQEIQFQGFSGSFFDVISLLSLVPKAPQTEEPVGEVEYDLEVPFEDYNNEVSNEYIYEEAPNFEEDTSSNSNTPKRRCVRYIYFPYLKRNICFRYEN</sequence>
<dbReference type="AlphaFoldDB" id="A0A0K2TST2"/>
<keyword evidence="1" id="KW-0732">Signal</keyword>
<name>A0A0K2TST2_LEPSM</name>
<dbReference type="EMBL" id="HACA01011090">
    <property type="protein sequence ID" value="CDW28451.1"/>
    <property type="molecule type" value="Transcribed_RNA"/>
</dbReference>
<evidence type="ECO:0000256" key="1">
    <source>
        <dbReference type="SAM" id="SignalP"/>
    </source>
</evidence>
<protein>
    <submittedName>
        <fullName evidence="2">Uncharacterized protein</fullName>
    </submittedName>
</protein>
<dbReference type="GeneID" id="121128186"/>
<reference evidence="2" key="1">
    <citation type="submission" date="2014-05" db="EMBL/GenBank/DDBJ databases">
        <authorList>
            <person name="Chronopoulou M."/>
        </authorList>
    </citation>
    <scope>NUCLEOTIDE SEQUENCE</scope>
    <source>
        <tissue evidence="2">Whole organism</tissue>
    </source>
</reference>
<feature type="signal peptide" evidence="1">
    <location>
        <begin position="1"/>
        <end position="25"/>
    </location>
</feature>
<evidence type="ECO:0000313" key="2">
    <source>
        <dbReference type="EMBL" id="CDW28451.1"/>
    </source>
</evidence>
<organism evidence="2">
    <name type="scientific">Lepeophtheirus salmonis</name>
    <name type="common">Salmon louse</name>
    <name type="synonym">Caligus salmonis</name>
    <dbReference type="NCBI Taxonomy" id="72036"/>
    <lineage>
        <taxon>Eukaryota</taxon>
        <taxon>Metazoa</taxon>
        <taxon>Ecdysozoa</taxon>
        <taxon>Arthropoda</taxon>
        <taxon>Crustacea</taxon>
        <taxon>Multicrustacea</taxon>
        <taxon>Hexanauplia</taxon>
        <taxon>Copepoda</taxon>
        <taxon>Siphonostomatoida</taxon>
        <taxon>Caligidae</taxon>
        <taxon>Lepeophtheirus</taxon>
    </lineage>
</organism>
<feature type="chain" id="PRO_5005488056" evidence="1">
    <location>
        <begin position="26"/>
        <end position="140"/>
    </location>
</feature>
<dbReference type="KEGG" id="lsm:121128186"/>